<accession>A0A6P5M6N2</accession>
<gene>
    <name evidence="5" type="primary">LOC110222915</name>
</gene>
<dbReference type="Pfam" id="PF15082">
    <property type="entry name" value="DUF4549"/>
    <property type="match status" value="1"/>
</dbReference>
<name>A0A6P5M6N2_PHACI</name>
<feature type="compositionally biased region" description="Polar residues" evidence="2">
    <location>
        <begin position="211"/>
        <end position="230"/>
    </location>
</feature>
<evidence type="ECO:0000313" key="4">
    <source>
        <dbReference type="Proteomes" id="UP000515140"/>
    </source>
</evidence>
<keyword evidence="4" id="KW-1185">Reference proteome</keyword>
<dbReference type="InterPro" id="IPR040401">
    <property type="entry name" value="CCDC162"/>
</dbReference>
<feature type="region of interest" description="Disordered" evidence="2">
    <location>
        <begin position="209"/>
        <end position="232"/>
    </location>
</feature>
<dbReference type="PANTHER" id="PTHR33331">
    <property type="entry name" value="COILED-COIL DOMAIN-CONTAINING PROTEIN 162"/>
    <property type="match status" value="1"/>
</dbReference>
<evidence type="ECO:0000256" key="2">
    <source>
        <dbReference type="SAM" id="MobiDB-lite"/>
    </source>
</evidence>
<dbReference type="RefSeq" id="XP_020863856.1">
    <property type="nucleotide sequence ID" value="XM_021008197.1"/>
</dbReference>
<dbReference type="InParanoid" id="A0A6P5M6N2"/>
<evidence type="ECO:0000256" key="1">
    <source>
        <dbReference type="SAM" id="Coils"/>
    </source>
</evidence>
<proteinExistence type="predicted"/>
<organism evidence="4 5">
    <name type="scientific">Phascolarctos cinereus</name>
    <name type="common">Koala</name>
    <dbReference type="NCBI Taxonomy" id="38626"/>
    <lineage>
        <taxon>Eukaryota</taxon>
        <taxon>Metazoa</taxon>
        <taxon>Chordata</taxon>
        <taxon>Craniata</taxon>
        <taxon>Vertebrata</taxon>
        <taxon>Euteleostomi</taxon>
        <taxon>Mammalia</taxon>
        <taxon>Metatheria</taxon>
        <taxon>Diprotodontia</taxon>
        <taxon>Phascolarctidae</taxon>
        <taxon>Phascolarctos</taxon>
    </lineage>
</organism>
<sequence length="288" mass="33014">MDEIYKIASTERIQQLEKELEVQLAELKAEIQEHGALKRSPHWPYSSIRLPKDVSYFRKERELALRKSLQVAESKPLVVQANVLQRELESCLRKEYTVENLPLLLHQEQVGHIMQEYNDAVQRAERLAVARENLLTGKNSPGHLVTQEDLVIYTKWLVCHLHSLRDIHSYLRVLLYLPRSDRLEVAVQEHPEVGQENGDVYTRHVAPESLSADNQNSGYPASSETSTSGSVRKEATTILPHHKTEAVELKPQLGLLLPHFNICYNIEDLKNSADEMELFSLVLEKLCI</sequence>
<dbReference type="AlphaFoldDB" id="A0A6P5M6N2"/>
<evidence type="ECO:0000259" key="3">
    <source>
        <dbReference type="Pfam" id="PF15082"/>
    </source>
</evidence>
<dbReference type="InterPro" id="IPR029376">
    <property type="entry name" value="DUF4549"/>
</dbReference>
<evidence type="ECO:0000313" key="5">
    <source>
        <dbReference type="RefSeq" id="XP_020863856.1"/>
    </source>
</evidence>
<dbReference type="PANTHER" id="PTHR33331:SF13">
    <property type="entry name" value="COILED-COIL DOMAIN CONTAINING 162"/>
    <property type="match status" value="1"/>
</dbReference>
<keyword evidence="1" id="KW-0175">Coiled coil</keyword>
<reference evidence="5" key="1">
    <citation type="submission" date="2025-08" db="UniProtKB">
        <authorList>
            <consortium name="RefSeq"/>
        </authorList>
    </citation>
    <scope>IDENTIFICATION</scope>
    <source>
        <tissue evidence="5">Spleen</tissue>
    </source>
</reference>
<protein>
    <recommendedName>
        <fullName evidence="3">DUF4549 domain-containing protein</fullName>
    </recommendedName>
</protein>
<feature type="coiled-coil region" evidence="1">
    <location>
        <begin position="6"/>
        <end position="37"/>
    </location>
</feature>
<dbReference type="KEGG" id="pcw:110222915"/>
<feature type="domain" description="DUF4549" evidence="3">
    <location>
        <begin position="5"/>
        <end position="115"/>
    </location>
</feature>
<dbReference type="Proteomes" id="UP000515140">
    <property type="component" value="Unplaced"/>
</dbReference>
<dbReference type="GeneID" id="110222915"/>